<dbReference type="KEGG" id="abac:LuPra_04403"/>
<comment type="function">
    <text evidence="5">Modulates RecA activity.</text>
</comment>
<dbReference type="InterPro" id="IPR036388">
    <property type="entry name" value="WH-like_DNA-bd_sf"/>
</dbReference>
<feature type="domain" description="RecX second three-helical" evidence="6">
    <location>
        <begin position="56"/>
        <end position="96"/>
    </location>
</feature>
<dbReference type="InterPro" id="IPR003783">
    <property type="entry name" value="Regulatory_RecX"/>
</dbReference>
<dbReference type="Pfam" id="PF21982">
    <property type="entry name" value="RecX_HTH1"/>
    <property type="match status" value="1"/>
</dbReference>
<evidence type="ECO:0000313" key="8">
    <source>
        <dbReference type="EMBL" id="AMY11156.1"/>
    </source>
</evidence>
<dbReference type="PANTHER" id="PTHR33602:SF1">
    <property type="entry name" value="REGULATORY PROTEIN RECX FAMILY PROTEIN"/>
    <property type="match status" value="1"/>
</dbReference>
<evidence type="ECO:0000259" key="7">
    <source>
        <dbReference type="Pfam" id="PF21982"/>
    </source>
</evidence>
<dbReference type="OrthoDB" id="9794014at2"/>
<dbReference type="AlphaFoldDB" id="A0A143PS50"/>
<dbReference type="InterPro" id="IPR053924">
    <property type="entry name" value="RecX_HTH_2nd"/>
</dbReference>
<gene>
    <name evidence="5" type="primary">recX</name>
    <name evidence="8" type="ORF">LuPra_04403</name>
</gene>
<organism evidence="8 9">
    <name type="scientific">Luteitalea pratensis</name>
    <dbReference type="NCBI Taxonomy" id="1855912"/>
    <lineage>
        <taxon>Bacteria</taxon>
        <taxon>Pseudomonadati</taxon>
        <taxon>Acidobacteriota</taxon>
        <taxon>Vicinamibacteria</taxon>
        <taxon>Vicinamibacterales</taxon>
        <taxon>Vicinamibacteraceae</taxon>
        <taxon>Luteitalea</taxon>
    </lineage>
</organism>
<dbReference type="GO" id="GO:0005737">
    <property type="term" value="C:cytoplasm"/>
    <property type="evidence" value="ECO:0007669"/>
    <property type="project" value="UniProtKB-SubCell"/>
</dbReference>
<evidence type="ECO:0000313" key="9">
    <source>
        <dbReference type="Proteomes" id="UP000076079"/>
    </source>
</evidence>
<evidence type="ECO:0000256" key="4">
    <source>
        <dbReference type="ARBA" id="ARBA00022490"/>
    </source>
</evidence>
<comment type="subcellular location">
    <subcellularLocation>
        <location evidence="1 5">Cytoplasm</location>
    </subcellularLocation>
</comment>
<protein>
    <recommendedName>
        <fullName evidence="3 5">Regulatory protein RecX</fullName>
    </recommendedName>
</protein>
<dbReference type="Gene3D" id="1.10.10.10">
    <property type="entry name" value="Winged helix-like DNA-binding domain superfamily/Winged helix DNA-binding domain"/>
    <property type="match status" value="2"/>
</dbReference>
<dbReference type="Pfam" id="PF02631">
    <property type="entry name" value="RecX_HTH2"/>
    <property type="match status" value="1"/>
</dbReference>
<dbReference type="GO" id="GO:0006282">
    <property type="term" value="P:regulation of DNA repair"/>
    <property type="evidence" value="ECO:0007669"/>
    <property type="project" value="UniProtKB-UniRule"/>
</dbReference>
<dbReference type="STRING" id="1855912.LuPra_04403"/>
<evidence type="ECO:0000256" key="3">
    <source>
        <dbReference type="ARBA" id="ARBA00018111"/>
    </source>
</evidence>
<dbReference type="RefSeq" id="WP_157899528.1">
    <property type="nucleotide sequence ID" value="NZ_CP015136.1"/>
</dbReference>
<reference evidence="8 9" key="1">
    <citation type="journal article" date="2016" name="Genome Announc.">
        <title>First Complete Genome Sequence of a Subdivision 6 Acidobacterium Strain.</title>
        <authorList>
            <person name="Huang S."/>
            <person name="Vieira S."/>
            <person name="Bunk B."/>
            <person name="Riedel T."/>
            <person name="Sproer C."/>
            <person name="Overmann J."/>
        </authorList>
    </citation>
    <scope>NUCLEOTIDE SEQUENCE [LARGE SCALE GENOMIC DNA]</scope>
    <source>
        <strain evidence="9">DSM 100886 HEG_-6_39</strain>
    </source>
</reference>
<sequence>MPREVVPPDPYVYGLAALGRRELTERQLRTRLLRRGCDSDDIDAAIVRLKRERVLDDQRAALAFARTEARVKHRGPLRIQRTLETMGIDRQAARRATDEGFEERPVDEALEAALQRKLRGPIADDRHAQRLVAYLVRQGFDLGAAIAAVRKRRNIDDV</sequence>
<dbReference type="EMBL" id="CP015136">
    <property type="protein sequence ID" value="AMY11156.1"/>
    <property type="molecule type" value="Genomic_DNA"/>
</dbReference>
<dbReference type="InterPro" id="IPR053926">
    <property type="entry name" value="RecX_HTH_1st"/>
</dbReference>
<keyword evidence="9" id="KW-1185">Reference proteome</keyword>
<evidence type="ECO:0000256" key="5">
    <source>
        <dbReference type="HAMAP-Rule" id="MF_01114"/>
    </source>
</evidence>
<dbReference type="HAMAP" id="MF_01114">
    <property type="entry name" value="RecX"/>
    <property type="match status" value="1"/>
</dbReference>
<name>A0A143PS50_LUTPR</name>
<evidence type="ECO:0000256" key="2">
    <source>
        <dbReference type="ARBA" id="ARBA00009695"/>
    </source>
</evidence>
<evidence type="ECO:0000256" key="1">
    <source>
        <dbReference type="ARBA" id="ARBA00004496"/>
    </source>
</evidence>
<comment type="similarity">
    <text evidence="2 5">Belongs to the RecX family.</text>
</comment>
<feature type="domain" description="RecX first three-helical" evidence="7">
    <location>
        <begin position="11"/>
        <end position="49"/>
    </location>
</feature>
<dbReference type="Proteomes" id="UP000076079">
    <property type="component" value="Chromosome"/>
</dbReference>
<evidence type="ECO:0000259" key="6">
    <source>
        <dbReference type="Pfam" id="PF02631"/>
    </source>
</evidence>
<keyword evidence="4 5" id="KW-0963">Cytoplasm</keyword>
<proteinExistence type="inferred from homology"/>
<reference evidence="9" key="2">
    <citation type="submission" date="2016-04" db="EMBL/GenBank/DDBJ databases">
        <title>First Complete Genome Sequence of a Subdivision 6 Acidobacterium.</title>
        <authorList>
            <person name="Huang S."/>
            <person name="Vieira S."/>
            <person name="Bunk B."/>
            <person name="Riedel T."/>
            <person name="Sproeer C."/>
            <person name="Overmann J."/>
        </authorList>
    </citation>
    <scope>NUCLEOTIDE SEQUENCE [LARGE SCALE GENOMIC DNA]</scope>
    <source>
        <strain evidence="9">DSM 100886 HEG_-6_39</strain>
    </source>
</reference>
<accession>A0A143PS50</accession>
<dbReference type="PANTHER" id="PTHR33602">
    <property type="entry name" value="REGULATORY PROTEIN RECX FAMILY PROTEIN"/>
    <property type="match status" value="1"/>
</dbReference>